<dbReference type="GO" id="GO:0030246">
    <property type="term" value="F:carbohydrate binding"/>
    <property type="evidence" value="ECO:0007669"/>
    <property type="project" value="InterPro"/>
</dbReference>
<dbReference type="PANTHER" id="PTHR13605:SF4">
    <property type="entry name" value="ER MEMBRANE PROTEIN COMPLEX SUBUNIT 7"/>
    <property type="match status" value="1"/>
</dbReference>
<dbReference type="InterPro" id="IPR013784">
    <property type="entry name" value="Carb-bd-like_fold"/>
</dbReference>
<evidence type="ECO:0000313" key="13">
    <source>
        <dbReference type="Proteomes" id="UP000286510"/>
    </source>
</evidence>
<evidence type="ECO:0000256" key="3">
    <source>
        <dbReference type="ARBA" id="ARBA00022692"/>
    </source>
</evidence>
<sequence length="227" mass="24772">MSTARFTFIGLLWAALASCIMGATIEGRISYPANVPPPVLIDGGLPSLQVVLDGGARSTLSTHDGRFYFYDVPAGRYTVDIHSPVYIFSQFKVDISTTGDIRVLEFKYPGTPKLAVSHPLVVDALAQVQYFQVRQVENTIVGRVLTLVLQPREKFSVIDLIKNPSFLALIVPLFMVWVLPKLTESMLDPEEFKQAQEEMGAAADPSSLIKGFFGGGGGDAKDDEDSD</sequence>
<proteinExistence type="inferred from homology"/>
<keyword evidence="4 8" id="KW-0732">Signal</keyword>
<evidence type="ECO:0000259" key="9">
    <source>
        <dbReference type="Pfam" id="PF09430"/>
    </source>
</evidence>
<dbReference type="InterPro" id="IPR039163">
    <property type="entry name" value="EMC7"/>
</dbReference>
<comment type="caution">
    <text evidence="11">The sequence shown here is derived from an EMBL/GenBank/DDBJ whole genome shotgun (WGS) entry which is preliminary data.</text>
</comment>
<keyword evidence="6" id="KW-0472">Membrane</keyword>
<dbReference type="Proteomes" id="UP000266196">
    <property type="component" value="Unassembled WGS sequence"/>
</dbReference>
<feature type="domain" description="ER membrane protein complex subunit 7 beta-sandwich" evidence="9">
    <location>
        <begin position="47"/>
        <end position="135"/>
    </location>
</feature>
<evidence type="ECO:0000256" key="5">
    <source>
        <dbReference type="ARBA" id="ARBA00022989"/>
    </source>
</evidence>
<dbReference type="Proteomes" id="UP000286510">
    <property type="component" value="Unassembled WGS sequence"/>
</dbReference>
<comment type="similarity">
    <text evidence="2">Belongs to the EMC7 family.</text>
</comment>
<organism evidence="11 12">
    <name type="scientific">Aphanomyces astaci</name>
    <name type="common">Crayfish plague agent</name>
    <dbReference type="NCBI Taxonomy" id="112090"/>
    <lineage>
        <taxon>Eukaryota</taxon>
        <taxon>Sar</taxon>
        <taxon>Stramenopiles</taxon>
        <taxon>Oomycota</taxon>
        <taxon>Saprolegniomycetes</taxon>
        <taxon>Saprolegniales</taxon>
        <taxon>Verrucalvaceae</taxon>
        <taxon>Aphanomyces</taxon>
    </lineage>
</organism>
<keyword evidence="3" id="KW-0812">Transmembrane</keyword>
<evidence type="ECO:0000256" key="1">
    <source>
        <dbReference type="ARBA" id="ARBA00004167"/>
    </source>
</evidence>
<dbReference type="GO" id="GO:0072546">
    <property type="term" value="C:EMC complex"/>
    <property type="evidence" value="ECO:0007669"/>
    <property type="project" value="TreeGrafter"/>
</dbReference>
<feature type="region of interest" description="Disordered" evidence="7">
    <location>
        <begin position="193"/>
        <end position="227"/>
    </location>
</feature>
<dbReference type="SUPFAM" id="SSF49452">
    <property type="entry name" value="Starch-binding domain-like"/>
    <property type="match status" value="1"/>
</dbReference>
<evidence type="ECO:0000256" key="6">
    <source>
        <dbReference type="ARBA" id="ARBA00023136"/>
    </source>
</evidence>
<dbReference type="VEuPathDB" id="FungiDB:H257_07119"/>
<dbReference type="AlphaFoldDB" id="A0A397FFL2"/>
<dbReference type="EMBL" id="QUTE01007494">
    <property type="protein sequence ID" value="RHZ29168.1"/>
    <property type="molecule type" value="Genomic_DNA"/>
</dbReference>
<dbReference type="EMBL" id="QUTF01018235">
    <property type="protein sequence ID" value="RHZ02588.1"/>
    <property type="molecule type" value="Genomic_DNA"/>
</dbReference>
<evidence type="ECO:0000256" key="4">
    <source>
        <dbReference type="ARBA" id="ARBA00022729"/>
    </source>
</evidence>
<keyword evidence="5" id="KW-1133">Transmembrane helix</keyword>
<gene>
    <name evidence="10" type="ORF">DYB26_008667</name>
    <name evidence="11" type="ORF">DYB31_010420</name>
</gene>
<feature type="signal peptide" evidence="8">
    <location>
        <begin position="1"/>
        <end position="22"/>
    </location>
</feature>
<evidence type="ECO:0000313" key="10">
    <source>
        <dbReference type="EMBL" id="RHZ02588.1"/>
    </source>
</evidence>
<evidence type="ECO:0000256" key="2">
    <source>
        <dbReference type="ARBA" id="ARBA00008880"/>
    </source>
</evidence>
<dbReference type="Pfam" id="PF09430">
    <property type="entry name" value="EMC7_beta-sandw"/>
    <property type="match status" value="1"/>
</dbReference>
<evidence type="ECO:0000313" key="11">
    <source>
        <dbReference type="EMBL" id="RHZ29168.1"/>
    </source>
</evidence>
<name>A0A397FFL2_APHAT</name>
<feature type="chain" id="PRO_5035557483" description="ER membrane protein complex subunit 7 beta-sandwich domain-containing protein" evidence="8">
    <location>
        <begin position="23"/>
        <end position="227"/>
    </location>
</feature>
<comment type="subcellular location">
    <subcellularLocation>
        <location evidence="1">Membrane</location>
        <topology evidence="1">Single-pass membrane protein</topology>
    </subcellularLocation>
</comment>
<dbReference type="InterPro" id="IPR019008">
    <property type="entry name" value="Beta_sandwich_EMC7"/>
</dbReference>
<dbReference type="PANTHER" id="PTHR13605">
    <property type="entry name" value="ER MEMBRANE PROTEIN COMPLEX SUBUNIT 7"/>
    <property type="match status" value="1"/>
</dbReference>
<evidence type="ECO:0000256" key="8">
    <source>
        <dbReference type="SAM" id="SignalP"/>
    </source>
</evidence>
<accession>A0A397FFL2</accession>
<evidence type="ECO:0000256" key="7">
    <source>
        <dbReference type="SAM" id="MobiDB-lite"/>
    </source>
</evidence>
<reference evidence="12 13" key="1">
    <citation type="submission" date="2018-08" db="EMBL/GenBank/DDBJ databases">
        <title>Aphanomyces genome sequencing and annotation.</title>
        <authorList>
            <person name="Minardi D."/>
            <person name="Oidtmann B."/>
            <person name="Van Der Giezen M."/>
            <person name="Studholme D.J."/>
        </authorList>
    </citation>
    <scope>NUCLEOTIDE SEQUENCE [LARGE SCALE GENOMIC DNA]</scope>
    <source>
        <strain evidence="11 12">197901</strain>
        <strain evidence="10 13">FDL457</strain>
    </source>
</reference>
<dbReference type="PROSITE" id="PS51257">
    <property type="entry name" value="PROKAR_LIPOPROTEIN"/>
    <property type="match status" value="1"/>
</dbReference>
<protein>
    <recommendedName>
        <fullName evidence="9">ER membrane protein complex subunit 7 beta-sandwich domain-containing protein</fullName>
    </recommendedName>
</protein>
<evidence type="ECO:0000313" key="12">
    <source>
        <dbReference type="Proteomes" id="UP000266196"/>
    </source>
</evidence>